<reference evidence="1" key="1">
    <citation type="submission" date="2019-08" db="EMBL/GenBank/DDBJ databases">
        <authorList>
            <person name="Kucharzyk K."/>
            <person name="Murdoch R.W."/>
            <person name="Higgins S."/>
            <person name="Loffler F."/>
        </authorList>
    </citation>
    <scope>NUCLEOTIDE SEQUENCE</scope>
</reference>
<dbReference type="EMBL" id="VSSQ01082021">
    <property type="protein sequence ID" value="MPN30768.1"/>
    <property type="molecule type" value="Genomic_DNA"/>
</dbReference>
<organism evidence="1">
    <name type="scientific">bioreactor metagenome</name>
    <dbReference type="NCBI Taxonomy" id="1076179"/>
    <lineage>
        <taxon>unclassified sequences</taxon>
        <taxon>metagenomes</taxon>
        <taxon>ecological metagenomes</taxon>
    </lineage>
</organism>
<gene>
    <name evidence="1" type="ORF">SDC9_178239</name>
</gene>
<name>A0A645GVD3_9ZZZZ</name>
<comment type="caution">
    <text evidence="1">The sequence shown here is derived from an EMBL/GenBank/DDBJ whole genome shotgun (WGS) entry which is preliminary data.</text>
</comment>
<proteinExistence type="predicted"/>
<protein>
    <submittedName>
        <fullName evidence="1">Uncharacterized protein</fullName>
    </submittedName>
</protein>
<dbReference type="AlphaFoldDB" id="A0A645GVD3"/>
<sequence length="82" mass="8449">MASTKAGTDPLALTARATAASFALGKNSAVNKSLTRIVSPGFKPKVEFSMLTSSPTLTTSSSFKVCMATRPVRSLTVLAGGR</sequence>
<accession>A0A645GVD3</accession>
<evidence type="ECO:0000313" key="1">
    <source>
        <dbReference type="EMBL" id="MPN30768.1"/>
    </source>
</evidence>